<accession>A0ABT2X1E4</accession>
<dbReference type="PROSITE" id="PS51000">
    <property type="entry name" value="HTH_DEOR_2"/>
    <property type="match status" value="1"/>
</dbReference>
<dbReference type="InterPro" id="IPR051534">
    <property type="entry name" value="CBASS_pafABC_assoc_protein"/>
</dbReference>
<dbReference type="InterPro" id="IPR036390">
    <property type="entry name" value="WH_DNA-bd_sf"/>
</dbReference>
<evidence type="ECO:0000313" key="4">
    <source>
        <dbReference type="EMBL" id="MCU9847489.1"/>
    </source>
</evidence>
<evidence type="ECO:0000256" key="2">
    <source>
        <dbReference type="ARBA" id="ARBA00023163"/>
    </source>
</evidence>
<proteinExistence type="predicted"/>
<dbReference type="Gene3D" id="1.10.10.10">
    <property type="entry name" value="Winged helix-like DNA-binding domain superfamily/Winged helix DNA-binding domain"/>
    <property type="match status" value="1"/>
</dbReference>
<evidence type="ECO:0000256" key="1">
    <source>
        <dbReference type="ARBA" id="ARBA00023015"/>
    </source>
</evidence>
<feature type="domain" description="HTH deoR-type" evidence="3">
    <location>
        <begin position="3"/>
        <end position="94"/>
    </location>
</feature>
<evidence type="ECO:0000313" key="5">
    <source>
        <dbReference type="Proteomes" id="UP001209535"/>
    </source>
</evidence>
<dbReference type="InterPro" id="IPR013196">
    <property type="entry name" value="HTH_11"/>
</dbReference>
<keyword evidence="5" id="KW-1185">Reference proteome</keyword>
<dbReference type="Pfam" id="PF08279">
    <property type="entry name" value="HTH_11"/>
    <property type="match status" value="1"/>
</dbReference>
<dbReference type="SUPFAM" id="SSF46785">
    <property type="entry name" value="Winged helix' DNA-binding domain"/>
    <property type="match status" value="1"/>
</dbReference>
<reference evidence="4 5" key="1">
    <citation type="submission" date="2022-10" db="EMBL/GenBank/DDBJ databases">
        <title>Defluviimonas sp. nov., isolated from ocean surface sediments.</title>
        <authorList>
            <person name="He W."/>
            <person name="Wang L."/>
            <person name="Zhang D.-F."/>
        </authorList>
    </citation>
    <scope>NUCLEOTIDE SEQUENCE [LARGE SCALE GENOMIC DNA]</scope>
    <source>
        <strain evidence="4 5">WL0024</strain>
    </source>
</reference>
<comment type="caution">
    <text evidence="4">The sequence shown here is derived from an EMBL/GenBank/DDBJ whole genome shotgun (WGS) entry which is preliminary data.</text>
</comment>
<dbReference type="PROSITE" id="PS52050">
    <property type="entry name" value="WYL"/>
    <property type="match status" value="1"/>
</dbReference>
<keyword evidence="1" id="KW-0805">Transcription regulation</keyword>
<dbReference type="InterPro" id="IPR001034">
    <property type="entry name" value="DeoR_HTH"/>
</dbReference>
<gene>
    <name evidence="4" type="ORF">OEZ60_05670</name>
</gene>
<organism evidence="4 5">
    <name type="scientific">Albidovulum salinarum</name>
    <dbReference type="NCBI Taxonomy" id="2984153"/>
    <lineage>
        <taxon>Bacteria</taxon>
        <taxon>Pseudomonadati</taxon>
        <taxon>Pseudomonadota</taxon>
        <taxon>Alphaproteobacteria</taxon>
        <taxon>Rhodobacterales</taxon>
        <taxon>Paracoccaceae</taxon>
        <taxon>Albidovulum</taxon>
    </lineage>
</organism>
<protein>
    <submittedName>
        <fullName evidence="4">YafY family transcriptional regulator</fullName>
    </submittedName>
</protein>
<dbReference type="InterPro" id="IPR036388">
    <property type="entry name" value="WH-like_DNA-bd_sf"/>
</dbReference>
<name>A0ABT2X1E4_9RHOB</name>
<dbReference type="InterPro" id="IPR026881">
    <property type="entry name" value="WYL_dom"/>
</dbReference>
<dbReference type="PANTHER" id="PTHR34580">
    <property type="match status" value="1"/>
</dbReference>
<evidence type="ECO:0000259" key="3">
    <source>
        <dbReference type="PROSITE" id="PS51000"/>
    </source>
</evidence>
<sequence>MRRADRLFQIVQYLRGGRLLTAKMLAERLEVSERTIYRDIADLVGSGVPIDGEAGIGYLMRAGYDLPPLMFSKAEISALVAGARMVRSFGGAAMALAAEEALAKIEAVLPPDLRDRPAGVAVHAHDAGALSDADRTMVDRLDAATDARLTLTLDYRDAGGATTQRRVRPLGLWFWGKVWTLIAWCELRKDFRMFRIDRIASAEPAGPFRPERDKSLAAFLQQEVSRTDCARD</sequence>
<dbReference type="Proteomes" id="UP001209535">
    <property type="component" value="Unassembled WGS sequence"/>
</dbReference>
<dbReference type="EMBL" id="JAOVQO010000004">
    <property type="protein sequence ID" value="MCU9847489.1"/>
    <property type="molecule type" value="Genomic_DNA"/>
</dbReference>
<dbReference type="Pfam" id="PF13280">
    <property type="entry name" value="WYL"/>
    <property type="match status" value="1"/>
</dbReference>
<dbReference type="RefSeq" id="WP_263334064.1">
    <property type="nucleotide sequence ID" value="NZ_JAOVQO010000004.1"/>
</dbReference>
<keyword evidence="2" id="KW-0804">Transcription</keyword>
<dbReference type="PANTHER" id="PTHR34580:SF3">
    <property type="entry name" value="PROTEIN PAFB"/>
    <property type="match status" value="1"/>
</dbReference>